<keyword evidence="1" id="KW-0472">Membrane</keyword>
<evidence type="ECO:0000313" key="3">
    <source>
        <dbReference type="Proteomes" id="UP000267251"/>
    </source>
</evidence>
<dbReference type="EMBL" id="KZ988307">
    <property type="protein sequence ID" value="RKP12506.1"/>
    <property type="molecule type" value="Genomic_DNA"/>
</dbReference>
<dbReference type="OrthoDB" id="5307922at2759"/>
<dbReference type="AlphaFoldDB" id="A0A4P9Y105"/>
<gene>
    <name evidence="2" type="ORF">BJ684DRAFT_17011</name>
</gene>
<keyword evidence="1" id="KW-1133">Transmembrane helix</keyword>
<proteinExistence type="predicted"/>
<dbReference type="PANTHER" id="PTHR28142:SF1">
    <property type="entry name" value="MITOCHONDRIAL INNER MEMBRANE I-AAA PROTEASE SUPERCOMPLEX SUBUNIT MGR3-RELATED"/>
    <property type="match status" value="1"/>
</dbReference>
<organism evidence="2 3">
    <name type="scientific">Piptocephalis cylindrospora</name>
    <dbReference type="NCBI Taxonomy" id="1907219"/>
    <lineage>
        <taxon>Eukaryota</taxon>
        <taxon>Fungi</taxon>
        <taxon>Fungi incertae sedis</taxon>
        <taxon>Zoopagomycota</taxon>
        <taxon>Zoopagomycotina</taxon>
        <taxon>Zoopagomycetes</taxon>
        <taxon>Zoopagales</taxon>
        <taxon>Piptocephalidaceae</taxon>
        <taxon>Piptocephalis</taxon>
    </lineage>
</organism>
<keyword evidence="1" id="KW-0812">Transmembrane</keyword>
<feature type="transmembrane region" description="Helical" evidence="1">
    <location>
        <begin position="72"/>
        <end position="91"/>
    </location>
</feature>
<accession>A0A4P9Y105</accession>
<evidence type="ECO:0000256" key="1">
    <source>
        <dbReference type="SAM" id="Phobius"/>
    </source>
</evidence>
<keyword evidence="3" id="KW-1185">Reference proteome</keyword>
<protein>
    <submittedName>
        <fullName evidence="2">Uncharacterized protein</fullName>
    </submittedName>
</protein>
<evidence type="ECO:0000313" key="2">
    <source>
        <dbReference type="EMBL" id="RKP12506.1"/>
    </source>
</evidence>
<sequence>METRSSASRSIFTLRTLVSLLHPPKSMFYSRTLRAGQAARLGHLARPYSSTTQGEKPSLPSFRRFTGQVPKFLGKLLLFTMLGTGISYGLGRLAMNYHLERLSPTPETLSKKARGFLRSAYLYDAVNPDLLKSQNALLAALTLAEAQLGPGSVEVTGIRVRLAQLAARVGKFDAIPTILLPILPVVQEGGKDRLEEACDVIALLADAYLKIDEPEGEERAREMVEWVLAQADPLSPSSPSRTPGAARCLLLAAQLAGRQERWEDARWLCGEVRTMVERESTSFLAKRARRASKRNNDVVFGEWWREMNRLPREVGDPESIQPWACLDARTLALEGTLSLRETKLPQERDAKWEEALEIARAGQGQRECDICLADLSLKMGEMAESKGELDVAMQRYQEAFGRASDARALFMYVRANEGVKRVGTGMQRAVDAAHAMEEVRIAEENKV</sequence>
<dbReference type="InterPro" id="IPR040201">
    <property type="entry name" value="Mrg3-like"/>
</dbReference>
<reference evidence="3" key="1">
    <citation type="journal article" date="2018" name="Nat. Microbiol.">
        <title>Leveraging single-cell genomics to expand the fungal tree of life.</title>
        <authorList>
            <person name="Ahrendt S.R."/>
            <person name="Quandt C.A."/>
            <person name="Ciobanu D."/>
            <person name="Clum A."/>
            <person name="Salamov A."/>
            <person name="Andreopoulos B."/>
            <person name="Cheng J.F."/>
            <person name="Woyke T."/>
            <person name="Pelin A."/>
            <person name="Henrissat B."/>
            <person name="Reynolds N.K."/>
            <person name="Benny G.L."/>
            <person name="Smith M.E."/>
            <person name="James T.Y."/>
            <person name="Grigoriev I.V."/>
        </authorList>
    </citation>
    <scope>NUCLEOTIDE SEQUENCE [LARGE SCALE GENOMIC DNA]</scope>
</reference>
<dbReference type="Proteomes" id="UP000267251">
    <property type="component" value="Unassembled WGS sequence"/>
</dbReference>
<dbReference type="PANTHER" id="PTHR28142">
    <property type="entry name" value="MITOCHONDRIAL INNER MEMBRANE I-AAA PROTEASE SUPERCOMPLEX SUBUNIT MGR3-RELATED"/>
    <property type="match status" value="1"/>
</dbReference>
<name>A0A4P9Y105_9FUNG</name>